<evidence type="ECO:0000313" key="2">
    <source>
        <dbReference type="EMBL" id="KAK5100746.1"/>
    </source>
</evidence>
<gene>
    <name evidence="2" type="ORF">LTR24_000892</name>
</gene>
<reference evidence="2 3" key="1">
    <citation type="submission" date="2023-08" db="EMBL/GenBank/DDBJ databases">
        <title>Black Yeasts Isolated from many extreme environments.</title>
        <authorList>
            <person name="Coleine C."/>
            <person name="Stajich J.E."/>
            <person name="Selbmann L."/>
        </authorList>
    </citation>
    <scope>NUCLEOTIDE SEQUENCE [LARGE SCALE GENOMIC DNA]</scope>
    <source>
        <strain evidence="2 3">CCFEE 5885</strain>
    </source>
</reference>
<feature type="region of interest" description="Disordered" evidence="1">
    <location>
        <begin position="214"/>
        <end position="281"/>
    </location>
</feature>
<feature type="region of interest" description="Disordered" evidence="1">
    <location>
        <begin position="1"/>
        <end position="32"/>
    </location>
</feature>
<feature type="compositionally biased region" description="Low complexity" evidence="1">
    <location>
        <begin position="245"/>
        <end position="264"/>
    </location>
</feature>
<keyword evidence="3" id="KW-1185">Reference proteome</keyword>
<feature type="compositionally biased region" description="Polar residues" evidence="1">
    <location>
        <begin position="10"/>
        <end position="23"/>
    </location>
</feature>
<sequence length="281" mass="29595">MSDGNRSARRSNNGSAQAGAQNETTDRAPVADRVVAGALDMAAQSQVVPSLAPTTTAPSQPAIHESTVRPMSLLTSAFTPRAPYNDPTPAPRGRLARFNPEASEFFPGGDVVSGSAVPSFGGRPGQGGQATRAGYDAQGGYMARGGNDFLRRGPATPSGIGGQLGVPGQNTFNGQFRAGMGGRGRTIIRNNFQSTRDIDFSASSFERLNYEYGQQGDNQQAPQRWRDPRQNQAQANAPTVESFNTPETTASDTAAAPPDTADPPSRGRRNVEPTAREDDGE</sequence>
<dbReference type="EMBL" id="JAVRRG010000006">
    <property type="protein sequence ID" value="KAK5100746.1"/>
    <property type="molecule type" value="Genomic_DNA"/>
</dbReference>
<organism evidence="2 3">
    <name type="scientific">Lithohypha guttulata</name>
    <dbReference type="NCBI Taxonomy" id="1690604"/>
    <lineage>
        <taxon>Eukaryota</taxon>
        <taxon>Fungi</taxon>
        <taxon>Dikarya</taxon>
        <taxon>Ascomycota</taxon>
        <taxon>Pezizomycotina</taxon>
        <taxon>Eurotiomycetes</taxon>
        <taxon>Chaetothyriomycetidae</taxon>
        <taxon>Chaetothyriales</taxon>
        <taxon>Trichomeriaceae</taxon>
        <taxon>Lithohypha</taxon>
    </lineage>
</organism>
<name>A0ABR0KPG4_9EURO</name>
<dbReference type="Proteomes" id="UP001345013">
    <property type="component" value="Unassembled WGS sequence"/>
</dbReference>
<evidence type="ECO:0000313" key="3">
    <source>
        <dbReference type="Proteomes" id="UP001345013"/>
    </source>
</evidence>
<feature type="region of interest" description="Disordered" evidence="1">
    <location>
        <begin position="146"/>
        <end position="168"/>
    </location>
</feature>
<feature type="compositionally biased region" description="Polar residues" evidence="1">
    <location>
        <begin position="230"/>
        <end position="244"/>
    </location>
</feature>
<accession>A0ABR0KPG4</accession>
<feature type="compositionally biased region" description="Basic and acidic residues" evidence="1">
    <location>
        <begin position="269"/>
        <end position="281"/>
    </location>
</feature>
<evidence type="ECO:0000256" key="1">
    <source>
        <dbReference type="SAM" id="MobiDB-lite"/>
    </source>
</evidence>
<comment type="caution">
    <text evidence="2">The sequence shown here is derived from an EMBL/GenBank/DDBJ whole genome shotgun (WGS) entry which is preliminary data.</text>
</comment>
<proteinExistence type="predicted"/>
<protein>
    <submittedName>
        <fullName evidence="2">Uncharacterized protein</fullName>
    </submittedName>
</protein>